<dbReference type="SMART" id="SM00448">
    <property type="entry name" value="REC"/>
    <property type="match status" value="1"/>
</dbReference>
<dbReference type="InterPro" id="IPR000792">
    <property type="entry name" value="Tscrpt_reg_LuxR_C"/>
</dbReference>
<dbReference type="Gene3D" id="3.40.50.2300">
    <property type="match status" value="1"/>
</dbReference>
<dbReference type="Proteomes" id="UP001212326">
    <property type="component" value="Chromosome"/>
</dbReference>
<dbReference type="CDD" id="cd17535">
    <property type="entry name" value="REC_NarL-like"/>
    <property type="match status" value="1"/>
</dbReference>
<accession>A0ABY7PH85</accession>
<evidence type="ECO:0000256" key="2">
    <source>
        <dbReference type="ARBA" id="ARBA00023015"/>
    </source>
</evidence>
<evidence type="ECO:0000259" key="6">
    <source>
        <dbReference type="PROSITE" id="PS50043"/>
    </source>
</evidence>
<keyword evidence="9" id="KW-1185">Reference proteome</keyword>
<dbReference type="EMBL" id="CP115300">
    <property type="protein sequence ID" value="WBO68920.1"/>
    <property type="molecule type" value="Genomic_DNA"/>
</dbReference>
<sequence>MKVVIADDQALVRGGFRLILREAGIDVVAEAADGAEAVAAVAEHRPDVALMDIRMPEVDGIEATRRILAHNPGGPGDGVRIIILTTFDLDQYVYEALAAGASGFLLKDISPEQLVASVQLVRAGDALLAPSITRRLVHRYAARPGTVPTAARGTPAGGRDLSALTPREREVLGLVARGLSNAEVAASLTLSEATVKTHVARLLTKLELRDRVQAVVLAYETGLVQPDAGASGPSVP</sequence>
<evidence type="ECO:0000256" key="4">
    <source>
        <dbReference type="ARBA" id="ARBA00023163"/>
    </source>
</evidence>
<evidence type="ECO:0000313" key="8">
    <source>
        <dbReference type="EMBL" id="WBO68920.1"/>
    </source>
</evidence>
<keyword evidence="3" id="KW-0238">DNA-binding</keyword>
<feature type="modified residue" description="4-aspartylphosphate" evidence="5">
    <location>
        <position position="52"/>
    </location>
</feature>
<reference evidence="8 9" key="1">
    <citation type="submission" date="2022-12" db="EMBL/GenBank/DDBJ databases">
        <authorList>
            <person name="Mo P."/>
        </authorList>
    </citation>
    <scope>NUCLEOTIDE SEQUENCE [LARGE SCALE GENOMIC DNA]</scope>
    <source>
        <strain evidence="8 9">HUAS 2-6</strain>
    </source>
</reference>
<proteinExistence type="predicted"/>
<dbReference type="InterPro" id="IPR011006">
    <property type="entry name" value="CheY-like_superfamily"/>
</dbReference>
<feature type="domain" description="Response regulatory" evidence="7">
    <location>
        <begin position="2"/>
        <end position="122"/>
    </location>
</feature>
<evidence type="ECO:0000256" key="5">
    <source>
        <dbReference type="PROSITE-ProRule" id="PRU00169"/>
    </source>
</evidence>
<keyword evidence="4" id="KW-0804">Transcription</keyword>
<dbReference type="SUPFAM" id="SSF46894">
    <property type="entry name" value="C-terminal effector domain of the bipartite response regulators"/>
    <property type="match status" value="1"/>
</dbReference>
<keyword evidence="1 5" id="KW-0597">Phosphoprotein</keyword>
<dbReference type="PROSITE" id="PS50110">
    <property type="entry name" value="RESPONSE_REGULATORY"/>
    <property type="match status" value="1"/>
</dbReference>
<dbReference type="SMART" id="SM00421">
    <property type="entry name" value="HTH_LUXR"/>
    <property type="match status" value="1"/>
</dbReference>
<keyword evidence="2" id="KW-0805">Transcription regulation</keyword>
<dbReference type="PROSITE" id="PS50043">
    <property type="entry name" value="HTH_LUXR_2"/>
    <property type="match status" value="1"/>
</dbReference>
<dbReference type="PANTHER" id="PTHR43214">
    <property type="entry name" value="TWO-COMPONENT RESPONSE REGULATOR"/>
    <property type="match status" value="1"/>
</dbReference>
<evidence type="ECO:0000256" key="3">
    <source>
        <dbReference type="ARBA" id="ARBA00023125"/>
    </source>
</evidence>
<dbReference type="CDD" id="cd06170">
    <property type="entry name" value="LuxR_C_like"/>
    <property type="match status" value="1"/>
</dbReference>
<dbReference type="SUPFAM" id="SSF52172">
    <property type="entry name" value="CheY-like"/>
    <property type="match status" value="1"/>
</dbReference>
<dbReference type="InterPro" id="IPR016032">
    <property type="entry name" value="Sig_transdc_resp-reg_C-effctor"/>
</dbReference>
<evidence type="ECO:0000313" key="9">
    <source>
        <dbReference type="Proteomes" id="UP001212326"/>
    </source>
</evidence>
<name>A0ABY7PH85_9ACTN</name>
<dbReference type="InterPro" id="IPR039420">
    <property type="entry name" value="WalR-like"/>
</dbReference>
<gene>
    <name evidence="8" type="ORF">O1G22_42155</name>
</gene>
<dbReference type="InterPro" id="IPR001789">
    <property type="entry name" value="Sig_transdc_resp-reg_receiver"/>
</dbReference>
<evidence type="ECO:0000256" key="1">
    <source>
        <dbReference type="ARBA" id="ARBA00022553"/>
    </source>
</evidence>
<dbReference type="PANTHER" id="PTHR43214:SF24">
    <property type="entry name" value="TRANSCRIPTIONAL REGULATORY PROTEIN NARL-RELATED"/>
    <property type="match status" value="1"/>
</dbReference>
<dbReference type="RefSeq" id="WP_270086140.1">
    <property type="nucleotide sequence ID" value="NZ_CP115300.1"/>
</dbReference>
<dbReference type="PROSITE" id="PS00622">
    <property type="entry name" value="HTH_LUXR_1"/>
    <property type="match status" value="1"/>
</dbReference>
<dbReference type="Pfam" id="PF00072">
    <property type="entry name" value="Response_reg"/>
    <property type="match status" value="1"/>
</dbReference>
<organism evidence="8 9">
    <name type="scientific">Streptomyces camelliae</name>
    <dbReference type="NCBI Taxonomy" id="3004093"/>
    <lineage>
        <taxon>Bacteria</taxon>
        <taxon>Bacillati</taxon>
        <taxon>Actinomycetota</taxon>
        <taxon>Actinomycetes</taxon>
        <taxon>Kitasatosporales</taxon>
        <taxon>Streptomycetaceae</taxon>
        <taxon>Streptomyces</taxon>
    </lineage>
</organism>
<evidence type="ECO:0000259" key="7">
    <source>
        <dbReference type="PROSITE" id="PS50110"/>
    </source>
</evidence>
<feature type="domain" description="HTH luxR-type" evidence="6">
    <location>
        <begin position="157"/>
        <end position="222"/>
    </location>
</feature>
<dbReference type="InterPro" id="IPR058245">
    <property type="entry name" value="NreC/VraR/RcsB-like_REC"/>
</dbReference>
<dbReference type="PRINTS" id="PR00038">
    <property type="entry name" value="HTHLUXR"/>
</dbReference>
<protein>
    <submittedName>
        <fullName evidence="8">Response regulator transcription factor</fullName>
    </submittedName>
</protein>
<dbReference type="Pfam" id="PF00196">
    <property type="entry name" value="GerE"/>
    <property type="match status" value="1"/>
</dbReference>